<reference evidence="1" key="2">
    <citation type="submission" date="2015-06" db="UniProtKB">
        <authorList>
            <consortium name="EnsemblMetazoa"/>
        </authorList>
    </citation>
    <scope>IDENTIFICATION</scope>
</reference>
<accession>T1JRE9</accession>
<reference evidence="2" key="1">
    <citation type="submission" date="2011-08" db="EMBL/GenBank/DDBJ databases">
        <authorList>
            <person name="Rombauts S."/>
        </authorList>
    </citation>
    <scope>NUCLEOTIDE SEQUENCE</scope>
    <source>
        <strain evidence="2">London</strain>
    </source>
</reference>
<proteinExistence type="predicted"/>
<name>T1JRE9_TETUR</name>
<organism evidence="1 2">
    <name type="scientific">Tetranychus urticae</name>
    <name type="common">Two-spotted spider mite</name>
    <dbReference type="NCBI Taxonomy" id="32264"/>
    <lineage>
        <taxon>Eukaryota</taxon>
        <taxon>Metazoa</taxon>
        <taxon>Ecdysozoa</taxon>
        <taxon>Arthropoda</taxon>
        <taxon>Chelicerata</taxon>
        <taxon>Arachnida</taxon>
        <taxon>Acari</taxon>
        <taxon>Acariformes</taxon>
        <taxon>Trombidiformes</taxon>
        <taxon>Prostigmata</taxon>
        <taxon>Eleutherengona</taxon>
        <taxon>Raphignathae</taxon>
        <taxon>Tetranychoidea</taxon>
        <taxon>Tetranychidae</taxon>
        <taxon>Tetranychus</taxon>
    </lineage>
</organism>
<dbReference type="EMBL" id="CAEY01000448">
    <property type="status" value="NOT_ANNOTATED_CDS"/>
    <property type="molecule type" value="Genomic_DNA"/>
</dbReference>
<sequence length="28" mass="3374">MPPVVNLYSCQFIRSTFTKWVNKKRKVC</sequence>
<evidence type="ECO:0000313" key="2">
    <source>
        <dbReference type="Proteomes" id="UP000015104"/>
    </source>
</evidence>
<dbReference type="EnsemblMetazoa" id="tetur01g06640.1">
    <property type="protein sequence ID" value="tetur01g06640.1"/>
    <property type="gene ID" value="tetur01g06640"/>
</dbReference>
<dbReference type="AlphaFoldDB" id="T1JRE9"/>
<keyword evidence="2" id="KW-1185">Reference proteome</keyword>
<evidence type="ECO:0000313" key="1">
    <source>
        <dbReference type="EnsemblMetazoa" id="tetur01g06640.1"/>
    </source>
</evidence>
<dbReference type="HOGENOM" id="CLU_3413334_0_0_1"/>
<dbReference type="Proteomes" id="UP000015104">
    <property type="component" value="Unassembled WGS sequence"/>
</dbReference>
<protein>
    <submittedName>
        <fullName evidence="1">Uncharacterized protein</fullName>
    </submittedName>
</protein>